<evidence type="ECO:0000256" key="3">
    <source>
        <dbReference type="ARBA" id="ARBA00022840"/>
    </source>
</evidence>
<comment type="caution">
    <text evidence="7">The sequence shown here is derived from an EMBL/GenBank/DDBJ whole genome shotgun (WGS) entry which is preliminary data.</text>
</comment>
<dbReference type="Gene3D" id="1.10.10.2330">
    <property type="match status" value="1"/>
</dbReference>
<gene>
    <name evidence="7" type="ORF">C7B77_09570</name>
</gene>
<keyword evidence="4" id="KW-0648">Protein biosynthesis</keyword>
<dbReference type="InterPro" id="IPR045864">
    <property type="entry name" value="aa-tRNA-synth_II/BPL/LPL"/>
</dbReference>
<dbReference type="Gene3D" id="3.30.1370.240">
    <property type="match status" value="1"/>
</dbReference>
<proteinExistence type="predicted"/>
<dbReference type="SUPFAM" id="SSF55681">
    <property type="entry name" value="Class II aaRS and biotin synthetases"/>
    <property type="match status" value="1"/>
</dbReference>
<sequence length="372" mass="42968">MLNTTQLTEKQREVIQIFQKNIEVPDLREFCANNNLDFNFVKGFIGTTLLDNYLKVEDISKNIFVLSSKGRKIDGYIQGFPLASQLNDKNPLDVMQLQKEFGQSNYSIHFGSLKKEKAVEVRTEGDDNSQKLYILDRNIIKQFIKRQEVFAEVLIGKEVSATEELEWLIHQKLVEKKSVDNYSISVNSEIQKLVVQRLITTVTSDLLISGQWNEVEFKPYNIHDDVPDIKYGLSCILTQCFQLVREIFLDMGFDEMSGQIVDSSFWNFDALFTAQDHPAREIQDTFYLSKPQFLALPDNRDLVRDVKAAHESGHGSIWTEEEASRAILRTHTTASTARNLYRLGGQDLKYFSIDKVFRNESVDRTHLAEFYH</sequence>
<dbReference type="InterPro" id="IPR002319">
    <property type="entry name" value="Phenylalanyl-tRNA_Synthase"/>
</dbReference>
<reference evidence="7 8" key="1">
    <citation type="submission" date="2018-03" db="EMBL/GenBank/DDBJ databases">
        <title>The ancient ancestry and fast evolution of plastids.</title>
        <authorList>
            <person name="Moore K.R."/>
            <person name="Magnabosco C."/>
            <person name="Momper L."/>
            <person name="Gold D.A."/>
            <person name="Bosak T."/>
            <person name="Fournier G.P."/>
        </authorList>
    </citation>
    <scope>NUCLEOTIDE SEQUENCE [LARGE SCALE GENOMIC DNA]</scope>
    <source>
        <strain evidence="7 8">CCALA 037</strain>
    </source>
</reference>
<keyword evidence="2" id="KW-0547">Nucleotide-binding</keyword>
<dbReference type="GO" id="GO:0005737">
    <property type="term" value="C:cytoplasm"/>
    <property type="evidence" value="ECO:0007669"/>
    <property type="project" value="TreeGrafter"/>
</dbReference>
<keyword evidence="5" id="KW-0030">Aminoacyl-tRNA synthetase</keyword>
<evidence type="ECO:0000313" key="8">
    <source>
        <dbReference type="Proteomes" id="UP000238937"/>
    </source>
</evidence>
<accession>A0A2T1GHE0</accession>
<dbReference type="Gene3D" id="3.30.930.10">
    <property type="entry name" value="Bira Bifunctional Protein, Domain 2"/>
    <property type="match status" value="1"/>
</dbReference>
<keyword evidence="3" id="KW-0067">ATP-binding</keyword>
<dbReference type="Gene3D" id="1.10.10.2320">
    <property type="match status" value="1"/>
</dbReference>
<dbReference type="GO" id="GO:0004826">
    <property type="term" value="F:phenylalanine-tRNA ligase activity"/>
    <property type="evidence" value="ECO:0007669"/>
    <property type="project" value="TreeGrafter"/>
</dbReference>
<name>A0A2T1GHE0_9CYAN</name>
<dbReference type="GO" id="GO:0000049">
    <property type="term" value="F:tRNA binding"/>
    <property type="evidence" value="ECO:0007669"/>
    <property type="project" value="InterPro"/>
</dbReference>
<evidence type="ECO:0000256" key="2">
    <source>
        <dbReference type="ARBA" id="ARBA00022741"/>
    </source>
</evidence>
<keyword evidence="8" id="KW-1185">Reference proteome</keyword>
<dbReference type="Pfam" id="PF01409">
    <property type="entry name" value="tRNA-synt_2d"/>
    <property type="match status" value="1"/>
</dbReference>
<organism evidence="7 8">
    <name type="scientific">Chamaesiphon polymorphus CCALA 037</name>
    <dbReference type="NCBI Taxonomy" id="2107692"/>
    <lineage>
        <taxon>Bacteria</taxon>
        <taxon>Bacillati</taxon>
        <taxon>Cyanobacteriota</taxon>
        <taxon>Cyanophyceae</taxon>
        <taxon>Gomontiellales</taxon>
        <taxon>Chamaesiphonaceae</taxon>
        <taxon>Chamaesiphon</taxon>
    </lineage>
</organism>
<dbReference type="GO" id="GO:0006432">
    <property type="term" value="P:phenylalanyl-tRNA aminoacylation"/>
    <property type="evidence" value="ECO:0007669"/>
    <property type="project" value="TreeGrafter"/>
</dbReference>
<dbReference type="Proteomes" id="UP000238937">
    <property type="component" value="Unassembled WGS sequence"/>
</dbReference>
<evidence type="ECO:0000259" key="6">
    <source>
        <dbReference type="Pfam" id="PF01409"/>
    </source>
</evidence>
<dbReference type="AlphaFoldDB" id="A0A2T1GHE0"/>
<dbReference type="EMBL" id="PVWO01000092">
    <property type="protein sequence ID" value="PSB57109.1"/>
    <property type="molecule type" value="Genomic_DNA"/>
</dbReference>
<dbReference type="PANTHER" id="PTHR11538:SF40">
    <property type="entry name" value="PHENYLALANINE--TRNA LIGASE ALPHA SUBUNIT"/>
    <property type="match status" value="1"/>
</dbReference>
<evidence type="ECO:0000256" key="1">
    <source>
        <dbReference type="ARBA" id="ARBA00022598"/>
    </source>
</evidence>
<feature type="domain" description="Phenylalanyl-tRNA synthetase" evidence="6">
    <location>
        <begin position="220"/>
        <end position="371"/>
    </location>
</feature>
<dbReference type="RefSeq" id="WP_106303364.1">
    <property type="nucleotide sequence ID" value="NZ_PVWO01000092.1"/>
</dbReference>
<dbReference type="PANTHER" id="PTHR11538">
    <property type="entry name" value="PHENYLALANYL-TRNA SYNTHETASE"/>
    <property type="match status" value="1"/>
</dbReference>
<dbReference type="GO" id="GO:0005524">
    <property type="term" value="F:ATP binding"/>
    <property type="evidence" value="ECO:0007669"/>
    <property type="project" value="UniProtKB-KW"/>
</dbReference>
<keyword evidence="1 7" id="KW-0436">Ligase</keyword>
<protein>
    <submittedName>
        <fullName evidence="7">Phenylalanyl--tRNA ligase subunit alpha</fullName>
    </submittedName>
</protein>
<evidence type="ECO:0000256" key="4">
    <source>
        <dbReference type="ARBA" id="ARBA00022917"/>
    </source>
</evidence>
<dbReference type="OrthoDB" id="9800719at2"/>
<evidence type="ECO:0000256" key="5">
    <source>
        <dbReference type="ARBA" id="ARBA00023146"/>
    </source>
</evidence>
<evidence type="ECO:0000313" key="7">
    <source>
        <dbReference type="EMBL" id="PSB57109.1"/>
    </source>
</evidence>